<proteinExistence type="predicted"/>
<name>A0A8S9LQM2_BRACR</name>
<sequence>MHVCFVRCATQGCIMVLSFERGMTLSADYLEAFLFLQDTGSPLTYCFKSRPHMVMIKGLSFNFHDWQHYYFFVCINSASVVEECIPIFRRRWVRKVYNPIPPHPEDVFIIRDILRGAPFYWGYFSPRRVSATVENHRSELSLTGIPRTSKLSLMKMMAPLLKEKCMIGSKSFLPAAEVVPVELLCFSSFDVPFDQPLAGNEYVGSRKFTEASWLCMGVSFHTWLIWLPNFLLTPRGWRGGSTSGSA</sequence>
<dbReference type="AlphaFoldDB" id="A0A8S9LQM2"/>
<evidence type="ECO:0000313" key="1">
    <source>
        <dbReference type="EMBL" id="KAF2608842.1"/>
    </source>
</evidence>
<gene>
    <name evidence="1" type="ORF">F2Q68_00044109</name>
</gene>
<comment type="caution">
    <text evidence="1">The sequence shown here is derived from an EMBL/GenBank/DDBJ whole genome shotgun (WGS) entry which is preliminary data.</text>
</comment>
<dbReference type="EMBL" id="QGKW02000276">
    <property type="protein sequence ID" value="KAF2608842.1"/>
    <property type="molecule type" value="Genomic_DNA"/>
</dbReference>
<accession>A0A8S9LQM2</accession>
<dbReference type="OrthoDB" id="10377973at2759"/>
<evidence type="ECO:0000313" key="2">
    <source>
        <dbReference type="Proteomes" id="UP000712281"/>
    </source>
</evidence>
<reference evidence="1" key="1">
    <citation type="submission" date="2019-12" db="EMBL/GenBank/DDBJ databases">
        <title>Genome sequencing and annotation of Brassica cretica.</title>
        <authorList>
            <person name="Studholme D.J."/>
            <person name="Sarris P.F."/>
        </authorList>
    </citation>
    <scope>NUCLEOTIDE SEQUENCE</scope>
    <source>
        <strain evidence="1">PFS-001/15</strain>
        <tissue evidence="1">Leaf</tissue>
    </source>
</reference>
<dbReference type="Proteomes" id="UP000712281">
    <property type="component" value="Unassembled WGS sequence"/>
</dbReference>
<protein>
    <submittedName>
        <fullName evidence="1">Uncharacterized protein</fullName>
    </submittedName>
</protein>
<organism evidence="1 2">
    <name type="scientific">Brassica cretica</name>
    <name type="common">Mustard</name>
    <dbReference type="NCBI Taxonomy" id="69181"/>
    <lineage>
        <taxon>Eukaryota</taxon>
        <taxon>Viridiplantae</taxon>
        <taxon>Streptophyta</taxon>
        <taxon>Embryophyta</taxon>
        <taxon>Tracheophyta</taxon>
        <taxon>Spermatophyta</taxon>
        <taxon>Magnoliopsida</taxon>
        <taxon>eudicotyledons</taxon>
        <taxon>Gunneridae</taxon>
        <taxon>Pentapetalae</taxon>
        <taxon>rosids</taxon>
        <taxon>malvids</taxon>
        <taxon>Brassicales</taxon>
        <taxon>Brassicaceae</taxon>
        <taxon>Brassiceae</taxon>
        <taxon>Brassica</taxon>
    </lineage>
</organism>